<dbReference type="HAMAP" id="MF_01663">
    <property type="entry name" value="L_rham_rotase"/>
    <property type="match status" value="1"/>
</dbReference>
<proteinExistence type="inferred from homology"/>
<keyword evidence="2 6" id="KW-0413">Isomerase</keyword>
<dbReference type="SUPFAM" id="SSF54909">
    <property type="entry name" value="Dimeric alpha+beta barrel"/>
    <property type="match status" value="1"/>
</dbReference>
<dbReference type="GO" id="GO:0019301">
    <property type="term" value="P:rhamnose catabolic process"/>
    <property type="evidence" value="ECO:0007669"/>
    <property type="project" value="UniProtKB-UniRule"/>
</dbReference>
<sequence length="104" mass="12239">MMRKAFVMSVNPDQHKEYEVRHTPIWPELEAVLKAHGVSNYPIFLHAETNQLFAYAEIESEEQWSSIADEEVCQKWWRYMGDIMPSNPDNSPVSTDLREVFHID</sequence>
<dbReference type="Gene3D" id="3.30.70.100">
    <property type="match status" value="1"/>
</dbReference>
<dbReference type="GO" id="GO:0005737">
    <property type="term" value="C:cytoplasm"/>
    <property type="evidence" value="ECO:0007669"/>
    <property type="project" value="InterPro"/>
</dbReference>
<keyword evidence="3" id="KW-0119">Carbohydrate metabolism</keyword>
<evidence type="ECO:0000256" key="3">
    <source>
        <dbReference type="ARBA" id="ARBA00023277"/>
    </source>
</evidence>
<dbReference type="EC" id="5.1.3.32" evidence="5"/>
<dbReference type="PANTHER" id="PTHR34389:SF2">
    <property type="entry name" value="L-RHAMNOSE MUTAROTASE"/>
    <property type="match status" value="1"/>
</dbReference>
<evidence type="ECO:0000256" key="1">
    <source>
        <dbReference type="ARBA" id="ARBA00022490"/>
    </source>
</evidence>
<dbReference type="GO" id="GO:0062192">
    <property type="term" value="F:L-rhamnose mutarotase activity"/>
    <property type="evidence" value="ECO:0007669"/>
    <property type="project" value="UniProtKB-UniRule"/>
</dbReference>
<protein>
    <recommendedName>
        <fullName evidence="5">L-rhamnose mutarotase</fullName>
        <ecNumber evidence="5">5.1.3.32</ecNumber>
    </recommendedName>
</protein>
<evidence type="ECO:0000256" key="5">
    <source>
        <dbReference type="NCBIfam" id="TIGR02625"/>
    </source>
</evidence>
<keyword evidence="1" id="KW-0963">Cytoplasm</keyword>
<reference evidence="6" key="1">
    <citation type="submission" date="2019-09" db="EMBL/GenBank/DDBJ databases">
        <title>Characterisation of the sponge microbiome using genome-centric metagenomics.</title>
        <authorList>
            <person name="Engelberts J.P."/>
            <person name="Robbins S.J."/>
            <person name="De Goeij J.M."/>
            <person name="Aranda M."/>
            <person name="Bell S.C."/>
            <person name="Webster N.S."/>
        </authorList>
    </citation>
    <scope>NUCLEOTIDE SEQUENCE</scope>
    <source>
        <strain evidence="6">SB0664_bin_27</strain>
    </source>
</reference>
<dbReference type="PANTHER" id="PTHR34389">
    <property type="entry name" value="L-RHAMNOSE MUTAROTASE"/>
    <property type="match status" value="1"/>
</dbReference>
<keyword evidence="4" id="KW-0684">Rhamnose metabolism</keyword>
<name>A0A6B0YRH6_9CHLR</name>
<dbReference type="AlphaFoldDB" id="A0A6B0YRH6"/>
<dbReference type="InterPro" id="IPR008000">
    <property type="entry name" value="Rham/fucose_mutarotase"/>
</dbReference>
<evidence type="ECO:0000256" key="4">
    <source>
        <dbReference type="ARBA" id="ARBA00023308"/>
    </source>
</evidence>
<dbReference type="Pfam" id="PF05336">
    <property type="entry name" value="rhaM"/>
    <property type="match status" value="1"/>
</dbReference>
<organism evidence="6">
    <name type="scientific">Caldilineaceae bacterium SB0664_bin_27</name>
    <dbReference type="NCBI Taxonomy" id="2605260"/>
    <lineage>
        <taxon>Bacteria</taxon>
        <taxon>Bacillati</taxon>
        <taxon>Chloroflexota</taxon>
        <taxon>Caldilineae</taxon>
        <taxon>Caldilineales</taxon>
        <taxon>Caldilineaceae</taxon>
    </lineage>
</organism>
<evidence type="ECO:0000256" key="2">
    <source>
        <dbReference type="ARBA" id="ARBA00023235"/>
    </source>
</evidence>
<dbReference type="NCBIfam" id="TIGR02625">
    <property type="entry name" value="YiiL_rotase"/>
    <property type="match status" value="1"/>
</dbReference>
<gene>
    <name evidence="6" type="primary">rhaM</name>
    <name evidence="6" type="ORF">F4Y42_09295</name>
</gene>
<comment type="caution">
    <text evidence="6">The sequence shown here is derived from an EMBL/GenBank/DDBJ whole genome shotgun (WGS) entry which is preliminary data.</text>
</comment>
<evidence type="ECO:0000313" key="6">
    <source>
        <dbReference type="EMBL" id="MXY93630.1"/>
    </source>
</evidence>
<accession>A0A6B0YRH6</accession>
<dbReference type="EMBL" id="VXRG01000078">
    <property type="protein sequence ID" value="MXY93630.1"/>
    <property type="molecule type" value="Genomic_DNA"/>
</dbReference>
<dbReference type="InterPro" id="IPR011008">
    <property type="entry name" value="Dimeric_a/b-barrel"/>
</dbReference>
<dbReference type="InterPro" id="IPR013448">
    <property type="entry name" value="L-rhamnose_mutarotase"/>
</dbReference>